<proteinExistence type="predicted"/>
<dbReference type="EMBL" id="JBHSNA010000029">
    <property type="protein sequence ID" value="MFC5568194.1"/>
    <property type="molecule type" value="Genomic_DNA"/>
</dbReference>
<dbReference type="RefSeq" id="WP_209843395.1">
    <property type="nucleotide sequence ID" value="NZ_JAGGJP010000031.1"/>
</dbReference>
<keyword evidence="3" id="KW-1185">Reference proteome</keyword>
<feature type="region of interest" description="Disordered" evidence="1">
    <location>
        <begin position="1695"/>
        <end position="1719"/>
    </location>
</feature>
<dbReference type="Proteomes" id="UP001596056">
    <property type="component" value="Unassembled WGS sequence"/>
</dbReference>
<gene>
    <name evidence="2" type="ORF">ACFPOC_17455</name>
</gene>
<evidence type="ECO:0000313" key="2">
    <source>
        <dbReference type="EMBL" id="MFC5568194.1"/>
    </source>
</evidence>
<comment type="caution">
    <text evidence="2">The sequence shown here is derived from an EMBL/GenBank/DDBJ whole genome shotgun (WGS) entry which is preliminary data.</text>
</comment>
<sequence length="2081" mass="230802">MSKADNPKLDLDDQSRLAAVKYNRQGPSRAGDRYHYLRAARLCLTMLAPAASLQRVVVEGSAPEDLAVGGEDVIDLTLYFGSFDPAKAQRIAYRQFKHSTAAADQPMTASDVLPTLRGYAERFASIIEYQSLGDEPARYSFEFETNRPIARAVTDAIENLATGRACKVSEYLRRNLPLSGTDLSAFASRIRFMPGTPAIDGQRRLLELDANAYLPDDDKDVPLRLVDLVAEKAATTDRDRLSIVREDVLKQMRCSEGQLLPAPSLIEPPSPSVVRLALGEIGTRVASANAPLILEAEGGIGKSVAAMELHRYLPEGSVCIVYDCFGNGSYRDPAQPRHKARRAFVQMANELAFRGLCDPLVPSSSAPSDAYARAFVARTRQAASSLADRPGAVLAIIVDAADNAEMAAEDAREERSFAPGMLRTPWPDRVRVLLTTRPERRHLLDPPPGVERLTLPPFSLEETASHLRATYQEASDNAVAAFHHRTSANPRLQRYALQDGGSLGQVLDKLGPQPLTVQAAIESLLNRAFESVRDGATRSGRDHLDVVCQALAVLRPFVPMNVVAGVARVDVGFVRSLASELGRALLVNDDAVQFADEPTETWFRERFRPSPDVAHEIADRLRPLARQSAYAAATLPRLLLEAGRLDELVSLALSDEGLPEGNDIGRRDVESERLRSATRAALRAGRLADAAKLAFRAAGKTSAEERQFTLLSANPDLAARFLEPQQVSELVANRRIGGGHWLGSENAHEAALMSGHERLRGEAVIRAAAAERWLLHHIANPDREGWARGSVDDEITAIAWAHLNLRGADACAAFLRSWHPRTVSFTIGRRIASRLIDAGRLQDLEKLALSAGNDIFLGASIALELATVARMPPREATQRLVRLLLDPRVKLGQHEEELGGQGLEQPRVASVVAIVTAALRWRCASRRALASLLTRYLPKYAKHYLTGDWASRYGARDALLRGYALRTAIRGSTLTLDRLVEPKMRKPLREGYGGDRDVRTLKEEVAGLLPWYQLWADVLLGRNVGLYLTDAIDKAAAATAKTVGNSYRELDDAGDERAILRSEILFMGQLGRQSWGSAADWLNLKGRQILRVSTVARIARTLGARTDLQGLALDLVSSVARQVEGWREVAEAAAETRLSLGRAVLAISEAEARAHFDKAVEIADRLGEENLDRWRAMLAMAEAAGRGDLDRPDLAYRLSRFAELTHEHLGKSSYLDWERTAKAIVALSASSGLAITSRWADRGFGVADDELTVILNDLQRRKKIHGVTKLVMFPAHGRGSPADLLEEALTEGGSEGVPAAVVDIFHRYVRFEDARSEQWRKVRKLTEERGLTWDWLNEREWAAARNEASCSSSGSMARPPRSEPRWDELLRGVELTSAGIDSARVRVREAGADYAGRSKFWPELFARVPAGTEADALNAIRDLSTLEMYDLLGVLEAVPAPWFTRVSVPGALRSLVVAVCRRQPFRVPLAGSWWERDLGGIAQVAGLEASDLARETLGAIGQLDDLGGAGELFYIANLVCQALTDAQAEDLLNFALNEVEGLLEPGDGDGPWHEGLKPPRDVEGALAGYLWSMLGSPDARRRWRGAHAVRCAVRWLDGRFLRHLLAYAEEGAAEPFQDQRLPFYRLHALQWLLFALDREACERPHSLLPAVPFLSQMAVPDMAHVILRGMAARILLRLDDAGTISHDTVERRRLRDINGEQTRQSPRPELESVAEDPDRLGPPYFDYGHRDDLLRPLASAFELSEDESERRVKPIMRELAGAGADVSQDPRGRLGLFRDQGYRRGRSTVLDTWSAYLSYHSVMVLCGRLLDGAQYSRTRDRYWSPSRFLESEGLSDEQACRWHADRRDSIPLECRLQAAVSDSEWPQSVDDVDVSSFARSGQRIALWGRWTAGQARLRQMVSVSTALVNRSGSDALVRALRSFKNPDDYALPEHRGSWEIGVINHVLKGWFEEREASTDWDDKDPWAADLPRQDLAPADWVTHRLQLAPRDYGRTWLGKHPDVRLRVEAWSEGERYEDREVDRGTRVTADEAFIEELVQRTGMLLVRKISVERRVANHQGNWKPEQRRRRATINLLGHLDA</sequence>
<evidence type="ECO:0000313" key="3">
    <source>
        <dbReference type="Proteomes" id="UP001596056"/>
    </source>
</evidence>
<evidence type="ECO:0008006" key="4">
    <source>
        <dbReference type="Google" id="ProtNLM"/>
    </source>
</evidence>
<protein>
    <recommendedName>
        <fullName evidence="4">ATP-binding protein</fullName>
    </recommendedName>
</protein>
<reference evidence="3" key="1">
    <citation type="journal article" date="2019" name="Int. J. Syst. Evol. Microbiol.">
        <title>The Global Catalogue of Microorganisms (GCM) 10K type strain sequencing project: providing services to taxonomists for standard genome sequencing and annotation.</title>
        <authorList>
            <consortium name="The Broad Institute Genomics Platform"/>
            <consortium name="The Broad Institute Genome Sequencing Center for Infectious Disease"/>
            <person name="Wu L."/>
            <person name="Ma J."/>
        </authorList>
    </citation>
    <scope>NUCLEOTIDE SEQUENCE [LARGE SCALE GENOMIC DNA]</scope>
    <source>
        <strain evidence="3">KACC 11588</strain>
    </source>
</reference>
<evidence type="ECO:0000256" key="1">
    <source>
        <dbReference type="SAM" id="MobiDB-lite"/>
    </source>
</evidence>
<accession>A0ABW0SGY1</accession>
<organism evidence="2 3">
    <name type="scientific">Rubellimicrobium aerolatum</name>
    <dbReference type="NCBI Taxonomy" id="490979"/>
    <lineage>
        <taxon>Bacteria</taxon>
        <taxon>Pseudomonadati</taxon>
        <taxon>Pseudomonadota</taxon>
        <taxon>Alphaproteobacteria</taxon>
        <taxon>Rhodobacterales</taxon>
        <taxon>Roseobacteraceae</taxon>
        <taxon>Rubellimicrobium</taxon>
    </lineage>
</organism>
<name>A0ABW0SGY1_9RHOB</name>